<dbReference type="Pfam" id="PF00019">
    <property type="entry name" value="TGF_beta"/>
    <property type="match status" value="1"/>
</dbReference>
<evidence type="ECO:0000313" key="5">
    <source>
        <dbReference type="EMBL" id="KAK3781001.1"/>
    </source>
</evidence>
<evidence type="ECO:0000256" key="1">
    <source>
        <dbReference type="ARBA" id="ARBA00004613"/>
    </source>
</evidence>
<dbReference type="InterPro" id="IPR029034">
    <property type="entry name" value="Cystine-knot_cytokine"/>
</dbReference>
<dbReference type="PROSITE" id="PS51362">
    <property type="entry name" value="TGF_BETA_2"/>
    <property type="match status" value="1"/>
</dbReference>
<name>A0AAE1A5U9_9GAST</name>
<dbReference type="GO" id="GO:0008083">
    <property type="term" value="F:growth factor activity"/>
    <property type="evidence" value="ECO:0007669"/>
    <property type="project" value="UniProtKB-KW"/>
</dbReference>
<accession>A0AAE1A5U9</accession>
<comment type="subcellular location">
    <subcellularLocation>
        <location evidence="1">Secreted</location>
    </subcellularLocation>
</comment>
<sequence>MKEMKSPSRVDRFTYNHTSIKQRVRWTQDISDQTREQLKPCCVPLHLLDTYILSVENNIIVRKVLPKVIVDRCGCV</sequence>
<dbReference type="AlphaFoldDB" id="A0AAE1A5U9"/>
<keyword evidence="2" id="KW-0964">Secreted</keyword>
<organism evidence="5 6">
    <name type="scientific">Elysia crispata</name>
    <name type="common">lettuce slug</name>
    <dbReference type="NCBI Taxonomy" id="231223"/>
    <lineage>
        <taxon>Eukaryota</taxon>
        <taxon>Metazoa</taxon>
        <taxon>Spiralia</taxon>
        <taxon>Lophotrochozoa</taxon>
        <taxon>Mollusca</taxon>
        <taxon>Gastropoda</taxon>
        <taxon>Heterobranchia</taxon>
        <taxon>Euthyneura</taxon>
        <taxon>Panpulmonata</taxon>
        <taxon>Sacoglossa</taxon>
        <taxon>Placobranchoidea</taxon>
        <taxon>Plakobranchidae</taxon>
        <taxon>Elysia</taxon>
    </lineage>
</organism>
<reference evidence="5" key="1">
    <citation type="journal article" date="2023" name="G3 (Bethesda)">
        <title>A reference genome for the long-term kleptoplast-retaining sea slug Elysia crispata morphotype clarki.</title>
        <authorList>
            <person name="Eastman K.E."/>
            <person name="Pendleton A.L."/>
            <person name="Shaikh M.A."/>
            <person name="Suttiyut T."/>
            <person name="Ogas R."/>
            <person name="Tomko P."/>
            <person name="Gavelis G."/>
            <person name="Widhalm J.R."/>
            <person name="Wisecaver J.H."/>
        </authorList>
    </citation>
    <scope>NUCLEOTIDE SEQUENCE</scope>
    <source>
        <strain evidence="5">ECLA1</strain>
    </source>
</reference>
<protein>
    <recommendedName>
        <fullName evidence="4">TGF-beta family profile domain-containing protein</fullName>
    </recommendedName>
</protein>
<evidence type="ECO:0000259" key="4">
    <source>
        <dbReference type="PROSITE" id="PS51362"/>
    </source>
</evidence>
<keyword evidence="3" id="KW-0339">Growth factor</keyword>
<dbReference type="InterPro" id="IPR001839">
    <property type="entry name" value="TGF-b_C"/>
</dbReference>
<dbReference type="Proteomes" id="UP001283361">
    <property type="component" value="Unassembled WGS sequence"/>
</dbReference>
<keyword evidence="6" id="KW-1185">Reference proteome</keyword>
<proteinExistence type="inferred from homology"/>
<dbReference type="EMBL" id="JAWDGP010002673">
    <property type="protein sequence ID" value="KAK3781001.1"/>
    <property type="molecule type" value="Genomic_DNA"/>
</dbReference>
<dbReference type="GO" id="GO:0005576">
    <property type="term" value="C:extracellular region"/>
    <property type="evidence" value="ECO:0007669"/>
    <property type="project" value="UniProtKB-SubCell"/>
</dbReference>
<comment type="caution">
    <text evidence="5">The sequence shown here is derived from an EMBL/GenBank/DDBJ whole genome shotgun (WGS) entry which is preliminary data.</text>
</comment>
<dbReference type="Gene3D" id="2.10.90.10">
    <property type="entry name" value="Cystine-knot cytokines"/>
    <property type="match status" value="1"/>
</dbReference>
<comment type="similarity">
    <text evidence="3">Belongs to the TGF-beta family.</text>
</comment>
<dbReference type="SUPFAM" id="SSF57501">
    <property type="entry name" value="Cystine-knot cytokines"/>
    <property type="match status" value="1"/>
</dbReference>
<evidence type="ECO:0000256" key="2">
    <source>
        <dbReference type="ARBA" id="ARBA00022525"/>
    </source>
</evidence>
<evidence type="ECO:0000313" key="6">
    <source>
        <dbReference type="Proteomes" id="UP001283361"/>
    </source>
</evidence>
<gene>
    <name evidence="5" type="ORF">RRG08_046305</name>
</gene>
<evidence type="ECO:0000256" key="3">
    <source>
        <dbReference type="RuleBase" id="RU000354"/>
    </source>
</evidence>
<feature type="domain" description="TGF-beta family profile" evidence="4">
    <location>
        <begin position="1"/>
        <end position="76"/>
    </location>
</feature>